<keyword evidence="3" id="KW-0808">Transferase</keyword>
<dbReference type="AlphaFoldDB" id="A0A212AWR5"/>
<proteinExistence type="predicted"/>
<dbReference type="PROSITE" id="PS51186">
    <property type="entry name" value="GNAT"/>
    <property type="match status" value="1"/>
</dbReference>
<accession>A0A212AWR5</accession>
<name>A0A212AWR5_9RHOB</name>
<evidence type="ECO:0000313" key="3">
    <source>
        <dbReference type="EMBL" id="OWJ85905.1"/>
    </source>
</evidence>
<organism evidence="3 4">
    <name type="scientific">Haematobacter missouriensis</name>
    <dbReference type="NCBI Taxonomy" id="366616"/>
    <lineage>
        <taxon>Bacteria</taxon>
        <taxon>Pseudomonadati</taxon>
        <taxon>Pseudomonadota</taxon>
        <taxon>Alphaproteobacteria</taxon>
        <taxon>Rhodobacterales</taxon>
        <taxon>Paracoccaceae</taxon>
        <taxon>Haematobacter</taxon>
    </lineage>
</organism>
<dbReference type="GO" id="GO:0016747">
    <property type="term" value="F:acyltransferase activity, transferring groups other than amino-acyl groups"/>
    <property type="evidence" value="ECO:0007669"/>
    <property type="project" value="InterPro"/>
</dbReference>
<dbReference type="InterPro" id="IPR016181">
    <property type="entry name" value="Acyl_CoA_acyltransferase"/>
</dbReference>
<dbReference type="SUPFAM" id="SSF55729">
    <property type="entry name" value="Acyl-CoA N-acyltransferases (Nat)"/>
    <property type="match status" value="1"/>
</dbReference>
<evidence type="ECO:0000313" key="4">
    <source>
        <dbReference type="Proteomes" id="UP000196640"/>
    </source>
</evidence>
<protein>
    <submittedName>
        <fullName evidence="3">GNAT family N-acetyltransferase</fullName>
    </submittedName>
</protein>
<evidence type="ECO:0000259" key="1">
    <source>
        <dbReference type="PROSITE" id="PS51186"/>
    </source>
</evidence>
<dbReference type="Gene3D" id="3.40.630.30">
    <property type="match status" value="1"/>
</dbReference>
<dbReference type="Proteomes" id="UP000196640">
    <property type="component" value="Unassembled WGS sequence"/>
</dbReference>
<dbReference type="EMBL" id="NIPX01000002">
    <property type="protein sequence ID" value="OWJ85905.1"/>
    <property type="molecule type" value="Genomic_DNA"/>
</dbReference>
<dbReference type="OrthoDB" id="2380306at2"/>
<sequence length="168" mass="18652">MARTWGNPVLENIADRHWLPTDTAACLAIFDSNVPGFFAVSERDAFETHLRTMDPATYVVLLSDERILACGGLSVDAEAHRAILTWGMVDRAEHRKGLGRKLTEARLTLARRLPGITEVALATSQHTHAFYERFGFIAAAVTPDGFGDGLDRWDMVLRLQDRPGMLCT</sequence>
<dbReference type="Proteomes" id="UP000214673">
    <property type="component" value="Unassembled WGS sequence"/>
</dbReference>
<dbReference type="InterPro" id="IPR000182">
    <property type="entry name" value="GNAT_dom"/>
</dbReference>
<dbReference type="CDD" id="cd04301">
    <property type="entry name" value="NAT_SF"/>
    <property type="match status" value="1"/>
</dbReference>
<dbReference type="STRING" id="366616.CG51_03290"/>
<evidence type="ECO:0000313" key="2">
    <source>
        <dbReference type="EMBL" id="OWJ71318.1"/>
    </source>
</evidence>
<evidence type="ECO:0000313" key="5">
    <source>
        <dbReference type="Proteomes" id="UP000214673"/>
    </source>
</evidence>
<feature type="domain" description="N-acetyltransferase" evidence="1">
    <location>
        <begin position="13"/>
        <end position="160"/>
    </location>
</feature>
<comment type="caution">
    <text evidence="3">The sequence shown here is derived from an EMBL/GenBank/DDBJ whole genome shotgun (WGS) entry which is preliminary data.</text>
</comment>
<reference evidence="4 5" key="1">
    <citation type="submission" date="2016-11" db="EMBL/GenBank/DDBJ databases">
        <title>Comparison of Traditional DNA-DNA Hybridization with In Silico Genomic Analysis.</title>
        <authorList>
            <person name="Nicholson A.C."/>
            <person name="Sammons S."/>
            <person name="Humrighouse B.W."/>
            <person name="Graziano J."/>
            <person name="Lasker B."/>
            <person name="Whitney A.M."/>
            <person name="Mcquiston J.R."/>
        </authorList>
    </citation>
    <scope>NUCLEOTIDE SEQUENCE [LARGE SCALE GENOMIC DNA]</scope>
    <source>
        <strain evidence="2 5">H1892</strain>
        <strain evidence="3 4">H2381</strain>
    </source>
</reference>
<dbReference type="Pfam" id="PF00583">
    <property type="entry name" value="Acetyltransf_1"/>
    <property type="match status" value="1"/>
</dbReference>
<keyword evidence="5" id="KW-1185">Reference proteome</keyword>
<dbReference type="EMBL" id="NIPV01000116">
    <property type="protein sequence ID" value="OWJ71318.1"/>
    <property type="molecule type" value="Genomic_DNA"/>
</dbReference>
<gene>
    <name evidence="3" type="ORF">CDV52_01700</name>
    <name evidence="2" type="ORF">CDV53_19170</name>
</gene>